<dbReference type="Pfam" id="PF17177">
    <property type="entry name" value="PPR_long"/>
    <property type="match status" value="1"/>
</dbReference>
<evidence type="ECO:0000256" key="7">
    <source>
        <dbReference type="ARBA" id="ARBA00022723"/>
    </source>
</evidence>
<dbReference type="InterPro" id="IPR033443">
    <property type="entry name" value="PROP1-like_PPR_dom"/>
</dbReference>
<feature type="region of interest" description="Disordered" evidence="13">
    <location>
        <begin position="1"/>
        <end position="30"/>
    </location>
</feature>
<sequence>MAGKPIVPAGSGPERQESAGGKKRKRNPTPEWEFQQSLAACSREGDLDGALALYGGTKLRLNAYHFNTLLHVCSNALGSSEERSPAFVAAAVEEAFRIFERMVASGIPPSESTITSLARIAAADGVEGGNRAFELVKDMGERYGVSARLRTYDPALFAFCKDAENAEKAYSVEQHMVSMGIMPEEAELASLLKVSSEAGRDDKVYEYLHKLRRFARSVSPSTAETVKRWFESDCAAKIGREAWDADRVKDAVSINGGGWHGDGWLGKGRWRVQRSDIGLGGCCSFCGQRLACVDLDRTETENFAESVASLAMTREAKSTFSDFQEWLNGHDDYDVVVDGANIGYYHQNFAEGGFCLPQVQVVVNELLEHSHAKKPLIILHNKRVLSLMENSCNRELLEGWNAQGVLYATPNGSNDDWYWIYASVRLKCLLLTNDEMRDHIFELLGQSFFTRWKERHQVRYTFVKGHPKLELPRPYTPVIQEMENGSWHIPVRAADDQGKDQKLEGWLCITREGLPLDDVRAALGDDGPSAENTPLSE</sequence>
<dbReference type="Pfam" id="PF16953">
    <property type="entry name" value="PRORP"/>
    <property type="match status" value="1"/>
</dbReference>
<dbReference type="FunFam" id="3.40.50.11980:FF:000002">
    <property type="entry name" value="Proteinaceous RNase P 2"/>
    <property type="match status" value="1"/>
</dbReference>
<evidence type="ECO:0000256" key="11">
    <source>
        <dbReference type="ARBA" id="ARBA00022842"/>
    </source>
</evidence>
<feature type="domain" description="PRORP" evidence="14">
    <location>
        <begin position="280"/>
        <end position="508"/>
    </location>
</feature>
<dbReference type="EC" id="3.1.26.5" evidence="4"/>
<keyword evidence="10" id="KW-0862">Zinc</keyword>
<gene>
    <name evidence="16" type="ORF">SI8410_05007727</name>
</gene>
<dbReference type="InterPro" id="IPR011990">
    <property type="entry name" value="TPR-like_helical_dom_sf"/>
</dbReference>
<dbReference type="InterPro" id="IPR031595">
    <property type="entry name" value="PRORP_C"/>
</dbReference>
<dbReference type="AlphaFoldDB" id="A0A7I8KIP4"/>
<comment type="similarity">
    <text evidence="3">Belongs to the PPR family. P subfamily.</text>
</comment>
<dbReference type="EMBL" id="LR746268">
    <property type="protein sequence ID" value="CAA7397064.1"/>
    <property type="molecule type" value="Genomic_DNA"/>
</dbReference>
<name>A0A7I8KIP4_SPIIN</name>
<dbReference type="PANTHER" id="PTHR13547:SF13">
    <property type="entry name" value="PROTEINACEOUS RNASE P 2"/>
    <property type="match status" value="1"/>
</dbReference>
<feature type="domain" description="PROP1-like PPR" evidence="15">
    <location>
        <begin position="22"/>
        <end position="236"/>
    </location>
</feature>
<evidence type="ECO:0000313" key="17">
    <source>
        <dbReference type="Proteomes" id="UP000663760"/>
    </source>
</evidence>
<accession>A0A7I8KIP4</accession>
<evidence type="ECO:0000256" key="1">
    <source>
        <dbReference type="ARBA" id="ARBA00000928"/>
    </source>
</evidence>
<dbReference type="Proteomes" id="UP000663760">
    <property type="component" value="Chromosome 5"/>
</dbReference>
<dbReference type="GO" id="GO:0001682">
    <property type="term" value="P:tRNA 5'-leader removal"/>
    <property type="evidence" value="ECO:0007669"/>
    <property type="project" value="UniProtKB-ARBA"/>
</dbReference>
<evidence type="ECO:0000256" key="12">
    <source>
        <dbReference type="ARBA" id="ARBA00023211"/>
    </source>
</evidence>
<evidence type="ECO:0000256" key="4">
    <source>
        <dbReference type="ARBA" id="ARBA00012179"/>
    </source>
</evidence>
<evidence type="ECO:0000256" key="10">
    <source>
        <dbReference type="ARBA" id="ARBA00022833"/>
    </source>
</evidence>
<keyword evidence="17" id="KW-1185">Reference proteome</keyword>
<evidence type="ECO:0000256" key="8">
    <source>
        <dbReference type="ARBA" id="ARBA00022737"/>
    </source>
</evidence>
<evidence type="ECO:0000256" key="3">
    <source>
        <dbReference type="ARBA" id="ARBA00007626"/>
    </source>
</evidence>
<comment type="cofactor">
    <cofactor evidence="2">
        <name>Mg(2+)</name>
        <dbReference type="ChEBI" id="CHEBI:18420"/>
    </cofactor>
</comment>
<evidence type="ECO:0000256" key="13">
    <source>
        <dbReference type="SAM" id="MobiDB-lite"/>
    </source>
</evidence>
<evidence type="ECO:0000256" key="6">
    <source>
        <dbReference type="ARBA" id="ARBA00022722"/>
    </source>
</evidence>
<keyword evidence="12" id="KW-0464">Manganese</keyword>
<dbReference type="Gene3D" id="3.40.50.11980">
    <property type="match status" value="1"/>
</dbReference>
<organism evidence="16 17">
    <name type="scientific">Spirodela intermedia</name>
    <name type="common">Intermediate duckweed</name>
    <dbReference type="NCBI Taxonomy" id="51605"/>
    <lineage>
        <taxon>Eukaryota</taxon>
        <taxon>Viridiplantae</taxon>
        <taxon>Streptophyta</taxon>
        <taxon>Embryophyta</taxon>
        <taxon>Tracheophyta</taxon>
        <taxon>Spermatophyta</taxon>
        <taxon>Magnoliopsida</taxon>
        <taxon>Liliopsida</taxon>
        <taxon>Araceae</taxon>
        <taxon>Lemnoideae</taxon>
        <taxon>Spirodela</taxon>
    </lineage>
</organism>
<evidence type="ECO:0000256" key="9">
    <source>
        <dbReference type="ARBA" id="ARBA00022801"/>
    </source>
</evidence>
<keyword evidence="6" id="KW-0540">Nuclease</keyword>
<reference evidence="16" key="1">
    <citation type="submission" date="2020-02" db="EMBL/GenBank/DDBJ databases">
        <authorList>
            <person name="Scholz U."/>
            <person name="Mascher M."/>
            <person name="Fiebig A."/>
        </authorList>
    </citation>
    <scope>NUCLEOTIDE SEQUENCE</scope>
</reference>
<evidence type="ECO:0000256" key="5">
    <source>
        <dbReference type="ARBA" id="ARBA00022694"/>
    </source>
</evidence>
<comment type="catalytic activity">
    <reaction evidence="1">
        <text>Endonucleolytic cleavage of RNA, removing 5'-extranucleotides from tRNA precursor.</text>
        <dbReference type="EC" id="3.1.26.5"/>
    </reaction>
</comment>
<dbReference type="GO" id="GO:0004526">
    <property type="term" value="F:ribonuclease P activity"/>
    <property type="evidence" value="ECO:0007669"/>
    <property type="project" value="UniProtKB-EC"/>
</dbReference>
<keyword evidence="11" id="KW-0460">Magnesium</keyword>
<keyword evidence="8" id="KW-0677">Repeat</keyword>
<dbReference type="PANTHER" id="PTHR13547">
    <property type="match status" value="1"/>
</dbReference>
<dbReference type="OrthoDB" id="46913at2759"/>
<dbReference type="Gene3D" id="1.25.40.10">
    <property type="entry name" value="Tetratricopeptide repeat domain"/>
    <property type="match status" value="1"/>
</dbReference>
<keyword evidence="9" id="KW-0378">Hydrolase</keyword>
<protein>
    <recommendedName>
        <fullName evidence="4">ribonuclease P</fullName>
        <ecNumber evidence="4">3.1.26.5</ecNumber>
    </recommendedName>
</protein>
<proteinExistence type="inferred from homology"/>
<keyword evidence="5" id="KW-0819">tRNA processing</keyword>
<dbReference type="GO" id="GO:0046872">
    <property type="term" value="F:metal ion binding"/>
    <property type="evidence" value="ECO:0007669"/>
    <property type="project" value="UniProtKB-KW"/>
</dbReference>
<keyword evidence="7" id="KW-0479">Metal-binding</keyword>
<evidence type="ECO:0000313" key="16">
    <source>
        <dbReference type="EMBL" id="CAA7397064.1"/>
    </source>
</evidence>
<evidence type="ECO:0000259" key="14">
    <source>
        <dbReference type="Pfam" id="PF16953"/>
    </source>
</evidence>
<evidence type="ECO:0000259" key="15">
    <source>
        <dbReference type="Pfam" id="PF17177"/>
    </source>
</evidence>
<evidence type="ECO:0000256" key="2">
    <source>
        <dbReference type="ARBA" id="ARBA00001946"/>
    </source>
</evidence>